<dbReference type="EMBL" id="JABBWK010000007">
    <property type="protein sequence ID" value="KAG1905195.1"/>
    <property type="molecule type" value="Genomic_DNA"/>
</dbReference>
<accession>A0AAD4EFJ4</accession>
<proteinExistence type="predicted"/>
<name>A0AAD4EFJ4_9AGAM</name>
<dbReference type="GeneID" id="64660548"/>
<protein>
    <recommendedName>
        <fullName evidence="4">Chromatin elongation factor SPT5</fullName>
    </recommendedName>
</protein>
<sequence>MDMTYTQMEEALSLYLGNRYSADDWKESQDALFSGDGDDNLALRNLCAVKAKHIPSASASSDSSVADGPSSARVQSSRKPAKLKNPYLDLAAEEDDDEEEDDHNHNGPSGSWKVTSLPGSSLAARFATAIDNITHRFETTQRSVTDYIATHLRKKCFIVKVSAWIPGQLYVVADSPKTIADSLPSLLYLTVKQYVCISDEEREEVEHSYCKLPSLAWVRIKHGKYKGDIAQVFDSNLPNDVIAVLVPPRDFPYSMPPRSRSLLDRSHLPNRNTVSNITHGGKNVGYKYKGEKYYMGLLLHSFHRDRLEHVVCPHADDIQLHLQPRWEQSFLKRTMVVFSMQFLHVTSTGHIIQMVDDVFRLCQDVLKEEASVEVSKYYLDCHPLSHTLQARLPMQQLFKPPPDVESIQIGDYIEVLFGEHIGKCGIVRWLPKGADSLWFQDGTLNFPVPISFIRRTHLPHLQTLQYTKDRGYNVKPGDVVRVVRGSEYLMKGVVQSVNFPKACLTLLSDIDHLLVDVLIPFVAKVCNANFDSFKKEIGQEVFIIGGDCKGYQATLYSVASETCTIAMHGQQHIKIELKDVATRYRMRLNGSILEGTDMLSFCEMQRRSYLAAQPRSVTPLPKKVPSSVAITGTSTSTSMWTTWTSSPNDQTGNPLPGVNPNSLTTESNPWTVNAEDTLDSIDAQMEKAKEGPLAWLMKKEFSSKLNTHHVMLKVSPSFMGGRLHNWFVSTACPDLFLGLNGPAPNGCVAVFCSLNSAGAAIQHYHIPVTDLSPAPPRKKNNSALFWMGVIAVPFVM</sequence>
<evidence type="ECO:0000256" key="1">
    <source>
        <dbReference type="SAM" id="MobiDB-lite"/>
    </source>
</evidence>
<comment type="caution">
    <text evidence="2">The sequence shown here is derived from an EMBL/GenBank/DDBJ whole genome shotgun (WGS) entry which is preliminary data.</text>
</comment>
<feature type="region of interest" description="Disordered" evidence="1">
    <location>
        <begin position="58"/>
        <end position="114"/>
    </location>
</feature>
<gene>
    <name evidence="2" type="ORF">F5891DRAFT_1183133</name>
</gene>
<dbReference type="AlphaFoldDB" id="A0AAD4EFJ4"/>
<dbReference type="RefSeq" id="XP_041230770.1">
    <property type="nucleotide sequence ID" value="XM_041366250.1"/>
</dbReference>
<organism evidence="2 3">
    <name type="scientific">Suillus fuscotomentosus</name>
    <dbReference type="NCBI Taxonomy" id="1912939"/>
    <lineage>
        <taxon>Eukaryota</taxon>
        <taxon>Fungi</taxon>
        <taxon>Dikarya</taxon>
        <taxon>Basidiomycota</taxon>
        <taxon>Agaricomycotina</taxon>
        <taxon>Agaricomycetes</taxon>
        <taxon>Agaricomycetidae</taxon>
        <taxon>Boletales</taxon>
        <taxon>Suillineae</taxon>
        <taxon>Suillaceae</taxon>
        <taxon>Suillus</taxon>
    </lineage>
</organism>
<dbReference type="Proteomes" id="UP001195769">
    <property type="component" value="Unassembled WGS sequence"/>
</dbReference>
<evidence type="ECO:0000313" key="2">
    <source>
        <dbReference type="EMBL" id="KAG1905195.1"/>
    </source>
</evidence>
<evidence type="ECO:0000313" key="3">
    <source>
        <dbReference type="Proteomes" id="UP001195769"/>
    </source>
</evidence>
<feature type="compositionally biased region" description="Acidic residues" evidence="1">
    <location>
        <begin position="91"/>
        <end position="101"/>
    </location>
</feature>
<keyword evidence="3" id="KW-1185">Reference proteome</keyword>
<evidence type="ECO:0008006" key="4">
    <source>
        <dbReference type="Google" id="ProtNLM"/>
    </source>
</evidence>
<feature type="compositionally biased region" description="Low complexity" evidence="1">
    <location>
        <begin position="58"/>
        <end position="72"/>
    </location>
</feature>
<reference evidence="2" key="1">
    <citation type="journal article" date="2020" name="New Phytol.">
        <title>Comparative genomics reveals dynamic genome evolution in host specialist ectomycorrhizal fungi.</title>
        <authorList>
            <person name="Lofgren L.A."/>
            <person name="Nguyen N.H."/>
            <person name="Vilgalys R."/>
            <person name="Ruytinx J."/>
            <person name="Liao H.L."/>
            <person name="Branco S."/>
            <person name="Kuo A."/>
            <person name="LaButti K."/>
            <person name="Lipzen A."/>
            <person name="Andreopoulos W."/>
            <person name="Pangilinan J."/>
            <person name="Riley R."/>
            <person name="Hundley H."/>
            <person name="Na H."/>
            <person name="Barry K."/>
            <person name="Grigoriev I.V."/>
            <person name="Stajich J.E."/>
            <person name="Kennedy P.G."/>
        </authorList>
    </citation>
    <scope>NUCLEOTIDE SEQUENCE</scope>
    <source>
        <strain evidence="2">FC203</strain>
    </source>
</reference>